<dbReference type="PANTHER" id="PTHR28089:SF1">
    <property type="entry name" value="PROTEIN ZDS1-RELATED"/>
    <property type="match status" value="1"/>
</dbReference>
<feature type="region of interest" description="Disordered" evidence="1">
    <location>
        <begin position="108"/>
        <end position="153"/>
    </location>
</feature>
<dbReference type="GO" id="GO:0010971">
    <property type="term" value="P:positive regulation of G2/M transition of mitotic cell cycle"/>
    <property type="evidence" value="ECO:0007669"/>
    <property type="project" value="TreeGrafter"/>
</dbReference>
<feature type="region of interest" description="Disordered" evidence="1">
    <location>
        <begin position="276"/>
        <end position="338"/>
    </location>
</feature>
<dbReference type="GO" id="GO:0030010">
    <property type="term" value="P:establishment of cell polarity"/>
    <property type="evidence" value="ECO:0007669"/>
    <property type="project" value="TreeGrafter"/>
</dbReference>
<feature type="compositionally biased region" description="Basic and acidic residues" evidence="1">
    <location>
        <begin position="477"/>
        <end position="494"/>
    </location>
</feature>
<feature type="domain" description="Protein Zds1 C-terminal" evidence="2">
    <location>
        <begin position="541"/>
        <end position="593"/>
    </location>
</feature>
<keyword evidence="4" id="KW-1185">Reference proteome</keyword>
<feature type="compositionally biased region" description="Polar residues" evidence="1">
    <location>
        <begin position="778"/>
        <end position="803"/>
    </location>
</feature>
<evidence type="ECO:0000313" key="4">
    <source>
        <dbReference type="Proteomes" id="UP000736335"/>
    </source>
</evidence>
<feature type="region of interest" description="Disordered" evidence="1">
    <location>
        <begin position="43"/>
        <end position="85"/>
    </location>
</feature>
<feature type="region of interest" description="Disordered" evidence="1">
    <location>
        <begin position="18"/>
        <end position="37"/>
    </location>
</feature>
<feature type="region of interest" description="Disordered" evidence="1">
    <location>
        <begin position="599"/>
        <end position="877"/>
    </location>
</feature>
<dbReference type="OrthoDB" id="5589766at2759"/>
<comment type="caution">
    <text evidence="3">The sequence shown here is derived from an EMBL/GenBank/DDBJ whole genome shotgun (WGS) entry which is preliminary data.</text>
</comment>
<feature type="compositionally biased region" description="Low complexity" evidence="1">
    <location>
        <begin position="56"/>
        <end position="69"/>
    </location>
</feature>
<feature type="compositionally biased region" description="Polar residues" evidence="1">
    <location>
        <begin position="300"/>
        <end position="312"/>
    </location>
</feature>
<dbReference type="PANTHER" id="PTHR28089">
    <property type="entry name" value="PROTEIN ZDS1-RELATED"/>
    <property type="match status" value="1"/>
</dbReference>
<dbReference type="SMART" id="SM01327">
    <property type="entry name" value="Zds_C"/>
    <property type="match status" value="1"/>
</dbReference>
<name>A0A9P6HGS8_9AGAM</name>
<feature type="compositionally biased region" description="Low complexity" evidence="1">
    <location>
        <begin position="116"/>
        <end position="130"/>
    </location>
</feature>
<feature type="compositionally biased region" description="Basic and acidic residues" evidence="1">
    <location>
        <begin position="630"/>
        <end position="664"/>
    </location>
</feature>
<protein>
    <recommendedName>
        <fullName evidence="2">Protein Zds1 C-terminal domain-containing protein</fullName>
    </recommendedName>
</protein>
<dbReference type="GO" id="GO:0005737">
    <property type="term" value="C:cytoplasm"/>
    <property type="evidence" value="ECO:0007669"/>
    <property type="project" value="TreeGrafter"/>
</dbReference>
<feature type="compositionally biased region" description="Low complexity" evidence="1">
    <location>
        <begin position="602"/>
        <end position="618"/>
    </location>
</feature>
<dbReference type="InterPro" id="IPR013941">
    <property type="entry name" value="ZDS1_C"/>
</dbReference>
<dbReference type="EMBL" id="WIUZ02000006">
    <property type="protein sequence ID" value="KAF9786432.1"/>
    <property type="molecule type" value="Genomic_DNA"/>
</dbReference>
<gene>
    <name evidence="3" type="ORF">BJ322DRAFT_1108279</name>
</gene>
<evidence type="ECO:0000313" key="3">
    <source>
        <dbReference type="EMBL" id="KAF9786432.1"/>
    </source>
</evidence>
<dbReference type="AlphaFoldDB" id="A0A9P6HGS8"/>
<dbReference type="Pfam" id="PF08632">
    <property type="entry name" value="Zds_C"/>
    <property type="match status" value="1"/>
</dbReference>
<evidence type="ECO:0000259" key="2">
    <source>
        <dbReference type="SMART" id="SM01327"/>
    </source>
</evidence>
<feature type="compositionally biased region" description="Basic and acidic residues" evidence="1">
    <location>
        <begin position="458"/>
        <end position="467"/>
    </location>
</feature>
<feature type="region of interest" description="Disordered" evidence="1">
    <location>
        <begin position="359"/>
        <end position="522"/>
    </location>
</feature>
<proteinExistence type="predicted"/>
<organism evidence="3 4">
    <name type="scientific">Thelephora terrestris</name>
    <dbReference type="NCBI Taxonomy" id="56493"/>
    <lineage>
        <taxon>Eukaryota</taxon>
        <taxon>Fungi</taxon>
        <taxon>Dikarya</taxon>
        <taxon>Basidiomycota</taxon>
        <taxon>Agaricomycotina</taxon>
        <taxon>Agaricomycetes</taxon>
        <taxon>Thelephorales</taxon>
        <taxon>Thelephoraceae</taxon>
        <taxon>Thelephora</taxon>
    </lineage>
</organism>
<reference evidence="3" key="1">
    <citation type="journal article" date="2020" name="Nat. Commun.">
        <title>Large-scale genome sequencing of mycorrhizal fungi provides insights into the early evolution of symbiotic traits.</title>
        <authorList>
            <person name="Miyauchi S."/>
            <person name="Kiss E."/>
            <person name="Kuo A."/>
            <person name="Drula E."/>
            <person name="Kohler A."/>
            <person name="Sanchez-Garcia M."/>
            <person name="Morin E."/>
            <person name="Andreopoulos B."/>
            <person name="Barry K.W."/>
            <person name="Bonito G."/>
            <person name="Buee M."/>
            <person name="Carver A."/>
            <person name="Chen C."/>
            <person name="Cichocki N."/>
            <person name="Clum A."/>
            <person name="Culley D."/>
            <person name="Crous P.W."/>
            <person name="Fauchery L."/>
            <person name="Girlanda M."/>
            <person name="Hayes R.D."/>
            <person name="Keri Z."/>
            <person name="LaButti K."/>
            <person name="Lipzen A."/>
            <person name="Lombard V."/>
            <person name="Magnuson J."/>
            <person name="Maillard F."/>
            <person name="Murat C."/>
            <person name="Nolan M."/>
            <person name="Ohm R.A."/>
            <person name="Pangilinan J."/>
            <person name="Pereira M.F."/>
            <person name="Perotto S."/>
            <person name="Peter M."/>
            <person name="Pfister S."/>
            <person name="Riley R."/>
            <person name="Sitrit Y."/>
            <person name="Stielow J.B."/>
            <person name="Szollosi G."/>
            <person name="Zifcakova L."/>
            <person name="Stursova M."/>
            <person name="Spatafora J.W."/>
            <person name="Tedersoo L."/>
            <person name="Vaario L.M."/>
            <person name="Yamada A."/>
            <person name="Yan M."/>
            <person name="Wang P."/>
            <person name="Xu J."/>
            <person name="Bruns T."/>
            <person name="Baldrian P."/>
            <person name="Vilgalys R."/>
            <person name="Dunand C."/>
            <person name="Henrissat B."/>
            <person name="Grigoriev I.V."/>
            <person name="Hibbett D."/>
            <person name="Nagy L.G."/>
            <person name="Martin F.M."/>
        </authorList>
    </citation>
    <scope>NUCLEOTIDE SEQUENCE</scope>
    <source>
        <strain evidence="3">UH-Tt-Lm1</strain>
    </source>
</reference>
<feature type="compositionally biased region" description="Low complexity" evidence="1">
    <location>
        <begin position="705"/>
        <end position="714"/>
    </location>
</feature>
<accession>A0A9P6HGS8</accession>
<feature type="compositionally biased region" description="Polar residues" evidence="1">
    <location>
        <begin position="820"/>
        <end position="841"/>
    </location>
</feature>
<sequence>MQPSQLEIQREVENLRDIRRRSTAGGPGALVLDPDLPNQSALGAAQLNYWDPSQNASSSGSSAEESGSSADDHDDVSDSGDPSSLFWVPARLHPEIAPAEFRAFIKEHARTPADGSTSLDRSFSTSSSGLGRKKSMLNREYKPRENDGVENEGQVVPLRRNRTSYYNPGPQLSISDLQKLDELAEEASQSDDPSKLRSVLRRSLSFNMSPSGASLSPFPLSALSPPYTILYAVQLNPPLCDPVIDQMDMPDLGDEADAPIIVPKPGQILRRSARTKIRKPGQTGEGAHKFQTRSRRISGPHTNSVDTHSDQVSPPPIFEPELSPEFGGPTLPKIGLPRPESYSDEAFIYDAYAEDNPVDSVPVLVSQPPPDDRSTSSPSVVEFDPQQLSSIQPHDIPIPPTPTLHHPQPRHHLTPTTEPQPPSRTPSPDASSITLVEAPHRASEPYHSVSTPPLPLSQDRKDKDKGKRGGFFGWGGEKGKKGSKEKEKEKEKDSSFLGSLFGGSKKKHEEHVGTGLGSGSGRETAAALLGASKARSRAPSPTPQAGGPYARYPIHVERAIYRLSHIKLANPRRPLYEQVLISNLMFWYLGVINNKGQTNGAGQNQTKESQQQQGTGQQSQGGGQDANSNLDKERKEQEEREKAERERAELEKEREKERERERDLLAQQQQQAQKREPKRGPLTKPAPGPPGQRRAEMPVRGPQYEMQQRMMEQEYGGYDSRNASQNRPGALYNSGPQPVQPQPHTVNNMTYYNPGNPPGPNGPSQRSSSPQLPPGAMSPTNDQAPWNNQGGQRRSRSPPQMTYGQPPVMEKAGPGRLPSRSLSAGAPQQQVGGNPGFQHQPNGKLRKGTSAHAVLNPVQRGDEDSPLAMWQQQQRRK</sequence>
<feature type="compositionally biased region" description="Polar residues" evidence="1">
    <location>
        <begin position="734"/>
        <end position="751"/>
    </location>
</feature>
<dbReference type="InterPro" id="IPR040206">
    <property type="entry name" value="Zds1/2"/>
</dbReference>
<dbReference type="Proteomes" id="UP000736335">
    <property type="component" value="Unassembled WGS sequence"/>
</dbReference>
<reference evidence="3" key="2">
    <citation type="submission" date="2020-11" db="EMBL/GenBank/DDBJ databases">
        <authorList>
            <consortium name="DOE Joint Genome Institute"/>
            <person name="Kuo A."/>
            <person name="Miyauchi S."/>
            <person name="Kiss E."/>
            <person name="Drula E."/>
            <person name="Kohler A."/>
            <person name="Sanchez-Garcia M."/>
            <person name="Andreopoulos B."/>
            <person name="Barry K.W."/>
            <person name="Bonito G."/>
            <person name="Buee M."/>
            <person name="Carver A."/>
            <person name="Chen C."/>
            <person name="Cichocki N."/>
            <person name="Clum A."/>
            <person name="Culley D."/>
            <person name="Crous P.W."/>
            <person name="Fauchery L."/>
            <person name="Girlanda M."/>
            <person name="Hayes R."/>
            <person name="Keri Z."/>
            <person name="Labutti K."/>
            <person name="Lipzen A."/>
            <person name="Lombard V."/>
            <person name="Magnuson J."/>
            <person name="Maillard F."/>
            <person name="Morin E."/>
            <person name="Murat C."/>
            <person name="Nolan M."/>
            <person name="Ohm R."/>
            <person name="Pangilinan J."/>
            <person name="Pereira M."/>
            <person name="Perotto S."/>
            <person name="Peter M."/>
            <person name="Riley R."/>
            <person name="Sitrit Y."/>
            <person name="Stielow B."/>
            <person name="Szollosi G."/>
            <person name="Zifcakova L."/>
            <person name="Stursova M."/>
            <person name="Spatafora J.W."/>
            <person name="Tedersoo L."/>
            <person name="Vaario L.-M."/>
            <person name="Yamada A."/>
            <person name="Yan M."/>
            <person name="Wang P."/>
            <person name="Xu J."/>
            <person name="Bruns T."/>
            <person name="Baldrian P."/>
            <person name="Vilgalys R."/>
            <person name="Henrissat B."/>
            <person name="Grigoriev I.V."/>
            <person name="Hibbett D."/>
            <person name="Nagy L.G."/>
            <person name="Martin F.M."/>
        </authorList>
    </citation>
    <scope>NUCLEOTIDE SEQUENCE</scope>
    <source>
        <strain evidence="3">UH-Tt-Lm1</strain>
    </source>
</reference>
<feature type="compositionally biased region" description="Basic and acidic residues" evidence="1">
    <location>
        <begin position="137"/>
        <end position="147"/>
    </location>
</feature>
<evidence type="ECO:0000256" key="1">
    <source>
        <dbReference type="SAM" id="MobiDB-lite"/>
    </source>
</evidence>